<evidence type="ECO:0000259" key="10">
    <source>
        <dbReference type="Pfam" id="PF00425"/>
    </source>
</evidence>
<evidence type="ECO:0000256" key="4">
    <source>
        <dbReference type="ARBA" id="ARBA00022475"/>
    </source>
</evidence>
<name>A0A9D5U670_9CELL</name>
<sequence length="854" mass="88698">MNGFTVLDDPAPHPTTPAVAPDPAHARRRLATTREDGALPDDGAAPGYAEFRLASPHVALVAHGVRERLDVPSWDGPTVAAAARDLLARAASARWAGEPAPVLVGTIPFDPARPAHLVVPAHQSWRTVVDPAHDGGRHGHGDRAGAAGASTTSPSARPAPGLPGRDDAVFRAAVGRAVSRLEDGVAEKVVLARTLDVSAPGPLDRGAVRAAMRRADPDAYVFDVELPGGQGHLLGASPELLVSVRDGVLHSHPLAGSAPRSSDPDEDRATAQRLLTSDKDLREHAFVTDAIRDVLRGFVAREEDLDVPARPELVATSHLWHLGTPVTARLRPGVSVLDVVYALHPTPQRADPRCARDGRPARRRARPARRARPDDRAARGHAARGGRDGRVRVDRVRGTRRDARRDAARPRRPGLARPGRGAVRGGPGPGGRRRGSPRPRHVGDPGRDRHRPRRGAPVRRPRPWPPGRPLMTTHLANGPRPPTEEVPEGRCSDDPKRRPRVLGPSGRLGRALAPLRRHPGSRRQVLVGAGLVALVLGLLVASIMVGEYVLPAGDVVRTLLGAGDPGDRFVVLGLRAPRALTALVVGFALGAAGAITQSVARNPLASPDILGVTAGATAAAVAAIVLAGTGTGAVGGFLIASGLPVVAVLGGLVATALICALAWRGGIEGYRLVLVGLGVNAGASAITSWLLVRAELPDLNAALVWMTGSLNRASLAIVGPVAAVVVVAVVLSALSTRWLAVLRFDSRVIVGLGVRRSAAQLVQIGLAVVLAAAATAAAGPVPFVAFVAPQIAWRALAAQGPPPLGAGLVGACVVLAADLGARSLPVDLPVGVVTSAVGAPFLLWLLLRESREVR</sequence>
<feature type="region of interest" description="Disordered" evidence="8">
    <location>
        <begin position="1"/>
        <end position="42"/>
    </location>
</feature>
<dbReference type="Gene3D" id="1.10.3470.10">
    <property type="entry name" value="ABC transporter involved in vitamin B12 uptake, BtuC"/>
    <property type="match status" value="1"/>
</dbReference>
<dbReference type="GO" id="GO:0033214">
    <property type="term" value="P:siderophore-iron import into cell"/>
    <property type="evidence" value="ECO:0007669"/>
    <property type="project" value="TreeGrafter"/>
</dbReference>
<dbReference type="SUPFAM" id="SSF81345">
    <property type="entry name" value="ABC transporter involved in vitamin B12 uptake, BtuC"/>
    <property type="match status" value="1"/>
</dbReference>
<evidence type="ECO:0000256" key="7">
    <source>
        <dbReference type="ARBA" id="ARBA00023136"/>
    </source>
</evidence>
<proteinExistence type="inferred from homology"/>
<accession>A0A9D5U670</accession>
<feature type="compositionally biased region" description="Low complexity" evidence="8">
    <location>
        <begin position="144"/>
        <end position="159"/>
    </location>
</feature>
<dbReference type="EMBL" id="JACSPN010000002">
    <property type="protein sequence ID" value="MBE7699259.1"/>
    <property type="molecule type" value="Genomic_DNA"/>
</dbReference>
<dbReference type="AlphaFoldDB" id="A0A9D5U670"/>
<keyword evidence="3" id="KW-0813">Transport</keyword>
<dbReference type="GO" id="GO:0022857">
    <property type="term" value="F:transmembrane transporter activity"/>
    <property type="evidence" value="ECO:0007669"/>
    <property type="project" value="InterPro"/>
</dbReference>
<dbReference type="PANTHER" id="PTHR30472">
    <property type="entry name" value="FERRIC ENTEROBACTIN TRANSPORT SYSTEM PERMEASE PROTEIN"/>
    <property type="match status" value="1"/>
</dbReference>
<keyword evidence="5 9" id="KW-0812">Transmembrane</keyword>
<dbReference type="Proteomes" id="UP000822993">
    <property type="component" value="Unassembled WGS sequence"/>
</dbReference>
<feature type="compositionally biased region" description="Basic residues" evidence="8">
    <location>
        <begin position="361"/>
        <end position="370"/>
    </location>
</feature>
<evidence type="ECO:0000313" key="11">
    <source>
        <dbReference type="EMBL" id="MBE7699259.1"/>
    </source>
</evidence>
<gene>
    <name evidence="11" type="ORF">H9623_02920</name>
</gene>
<feature type="region of interest" description="Disordered" evidence="8">
    <location>
        <begin position="348"/>
        <end position="515"/>
    </location>
</feature>
<dbReference type="Pfam" id="PF00425">
    <property type="entry name" value="Chorismate_bind"/>
    <property type="match status" value="1"/>
</dbReference>
<feature type="transmembrane region" description="Helical" evidence="9">
    <location>
        <begin position="609"/>
        <end position="628"/>
    </location>
</feature>
<keyword evidence="6 9" id="KW-1133">Transmembrane helix</keyword>
<dbReference type="InterPro" id="IPR037294">
    <property type="entry name" value="ABC_BtuC-like"/>
</dbReference>
<comment type="similarity">
    <text evidence="2">Belongs to the binding-protein-dependent transport system permease family. FecCD subfamily.</text>
</comment>
<comment type="caution">
    <text evidence="11">The sequence shown here is derived from an EMBL/GenBank/DDBJ whole genome shotgun (WGS) entry which is preliminary data.</text>
</comment>
<evidence type="ECO:0000256" key="1">
    <source>
        <dbReference type="ARBA" id="ARBA00004651"/>
    </source>
</evidence>
<feature type="compositionally biased region" description="Basic and acidic residues" evidence="8">
    <location>
        <begin position="385"/>
        <end position="409"/>
    </location>
</feature>
<comment type="subcellular location">
    <subcellularLocation>
        <location evidence="1">Cell membrane</location>
        <topology evidence="1">Multi-pass membrane protein</topology>
    </subcellularLocation>
</comment>
<dbReference type="SUPFAM" id="SSF56322">
    <property type="entry name" value="ADC synthase"/>
    <property type="match status" value="1"/>
</dbReference>
<reference evidence="11 12" key="1">
    <citation type="submission" date="2020-08" db="EMBL/GenBank/DDBJ databases">
        <title>A Genomic Blueprint of the Chicken Gut Microbiome.</title>
        <authorList>
            <person name="Gilroy R."/>
            <person name="Ravi A."/>
            <person name="Getino M."/>
            <person name="Pursley I."/>
            <person name="Horton D.L."/>
            <person name="Alikhan N.-F."/>
            <person name="Baker D."/>
            <person name="Gharbi K."/>
            <person name="Hall N."/>
            <person name="Watson M."/>
            <person name="Adriaenssens E.M."/>
            <person name="Foster-Nyarko E."/>
            <person name="Jarju S."/>
            <person name="Secka A."/>
            <person name="Antonio M."/>
            <person name="Oren A."/>
            <person name="Chaudhuri R."/>
            <person name="La Ragione R.M."/>
            <person name="Hildebrand F."/>
            <person name="Pallen M.J."/>
        </authorList>
    </citation>
    <scope>NUCLEOTIDE SEQUENCE [LARGE SCALE GENOMIC DNA]</scope>
    <source>
        <strain evidence="11 12">Sa1BUA8</strain>
    </source>
</reference>
<organism evidence="11 12">
    <name type="scientific">Oerskovia douganii</name>
    <dbReference type="NCBI Taxonomy" id="2762210"/>
    <lineage>
        <taxon>Bacteria</taxon>
        <taxon>Bacillati</taxon>
        <taxon>Actinomycetota</taxon>
        <taxon>Actinomycetes</taxon>
        <taxon>Micrococcales</taxon>
        <taxon>Cellulomonadaceae</taxon>
        <taxon>Oerskovia</taxon>
    </lineage>
</organism>
<dbReference type="InterPro" id="IPR000522">
    <property type="entry name" value="ABC_transptr_permease_BtuC"/>
</dbReference>
<feature type="transmembrane region" description="Helical" evidence="9">
    <location>
        <begin position="761"/>
        <end position="788"/>
    </location>
</feature>
<keyword evidence="4" id="KW-1003">Cell membrane</keyword>
<dbReference type="Gene3D" id="3.60.120.10">
    <property type="entry name" value="Anthranilate synthase"/>
    <property type="match status" value="1"/>
</dbReference>
<feature type="transmembrane region" description="Helical" evidence="9">
    <location>
        <begin position="525"/>
        <end position="545"/>
    </location>
</feature>
<dbReference type="Pfam" id="PF01032">
    <property type="entry name" value="FecCD"/>
    <property type="match status" value="1"/>
</dbReference>
<dbReference type="InterPro" id="IPR005801">
    <property type="entry name" value="ADC_synthase"/>
</dbReference>
<evidence type="ECO:0000256" key="3">
    <source>
        <dbReference type="ARBA" id="ARBA00022448"/>
    </source>
</evidence>
<keyword evidence="12" id="KW-1185">Reference proteome</keyword>
<feature type="compositionally biased region" description="Basic residues" evidence="8">
    <location>
        <begin position="448"/>
        <end position="462"/>
    </location>
</feature>
<dbReference type="PANTHER" id="PTHR30472:SF24">
    <property type="entry name" value="FERRIC ENTEROBACTIN TRANSPORT SYSTEM PERMEASE PROTEIN FEPG"/>
    <property type="match status" value="1"/>
</dbReference>
<protein>
    <submittedName>
        <fullName evidence="11">Iron chelate uptake ABC transporter family permease subunit</fullName>
    </submittedName>
</protein>
<feature type="transmembrane region" description="Helical" evidence="9">
    <location>
        <begin position="828"/>
        <end position="847"/>
    </location>
</feature>
<feature type="transmembrane region" description="Helical" evidence="9">
    <location>
        <begin position="670"/>
        <end position="692"/>
    </location>
</feature>
<dbReference type="CDD" id="cd06550">
    <property type="entry name" value="TM_ABC_iron-siderophores_like"/>
    <property type="match status" value="1"/>
</dbReference>
<feature type="compositionally biased region" description="Basic and acidic residues" evidence="8">
    <location>
        <begin position="487"/>
        <end position="496"/>
    </location>
</feature>
<evidence type="ECO:0000256" key="9">
    <source>
        <dbReference type="SAM" id="Phobius"/>
    </source>
</evidence>
<evidence type="ECO:0000256" key="8">
    <source>
        <dbReference type="SAM" id="MobiDB-lite"/>
    </source>
</evidence>
<feature type="compositionally biased region" description="Basic residues" evidence="8">
    <location>
        <begin position="431"/>
        <end position="440"/>
    </location>
</feature>
<feature type="domain" description="Chorismate-utilising enzyme C-terminal" evidence="10">
    <location>
        <begin position="168"/>
        <end position="347"/>
    </location>
</feature>
<evidence type="ECO:0000256" key="5">
    <source>
        <dbReference type="ARBA" id="ARBA00022692"/>
    </source>
</evidence>
<evidence type="ECO:0000256" key="6">
    <source>
        <dbReference type="ARBA" id="ARBA00022989"/>
    </source>
</evidence>
<keyword evidence="7 9" id="KW-0472">Membrane</keyword>
<evidence type="ECO:0000313" key="12">
    <source>
        <dbReference type="Proteomes" id="UP000822993"/>
    </source>
</evidence>
<feature type="compositionally biased region" description="Basic and acidic residues" evidence="8">
    <location>
        <begin position="350"/>
        <end position="360"/>
    </location>
</feature>
<feature type="transmembrane region" description="Helical" evidence="9">
    <location>
        <begin position="579"/>
        <end position="597"/>
    </location>
</feature>
<feature type="transmembrane region" description="Helical" evidence="9">
    <location>
        <begin position="634"/>
        <end position="663"/>
    </location>
</feature>
<feature type="region of interest" description="Disordered" evidence="8">
    <location>
        <begin position="129"/>
        <end position="164"/>
    </location>
</feature>
<feature type="transmembrane region" description="Helical" evidence="9">
    <location>
        <begin position="712"/>
        <end position="740"/>
    </location>
</feature>
<dbReference type="InterPro" id="IPR015890">
    <property type="entry name" value="Chorismate_C"/>
</dbReference>
<feature type="compositionally biased region" description="Basic and acidic residues" evidence="8">
    <location>
        <begin position="131"/>
        <end position="143"/>
    </location>
</feature>
<dbReference type="GO" id="GO:0005886">
    <property type="term" value="C:plasma membrane"/>
    <property type="evidence" value="ECO:0007669"/>
    <property type="project" value="UniProtKB-SubCell"/>
</dbReference>
<evidence type="ECO:0000256" key="2">
    <source>
        <dbReference type="ARBA" id="ARBA00007935"/>
    </source>
</evidence>